<organism evidence="2 3">
    <name type="scientific">Aequorivita aquimaris</name>
    <dbReference type="NCBI Taxonomy" id="1548749"/>
    <lineage>
        <taxon>Bacteria</taxon>
        <taxon>Pseudomonadati</taxon>
        <taxon>Bacteroidota</taxon>
        <taxon>Flavobacteriia</taxon>
        <taxon>Flavobacteriales</taxon>
        <taxon>Flavobacteriaceae</taxon>
        <taxon>Aequorivita</taxon>
    </lineage>
</organism>
<sequence>EVGPVAGERPLKEGMDTFVDILAQLGHRGFGDAGHAHGLHQLVDTPGADAGDPRLLDHRDQRLLDGLPGFQEAREVGAGP</sequence>
<comment type="caution">
    <text evidence="2">The sequence shown here is derived from an EMBL/GenBank/DDBJ whole genome shotgun (WGS) entry which is preliminary data.</text>
</comment>
<name>A0A137REB6_9FLAO</name>
<keyword evidence="3" id="KW-1185">Reference proteome</keyword>
<evidence type="ECO:0000313" key="2">
    <source>
        <dbReference type="EMBL" id="KXN97838.1"/>
    </source>
</evidence>
<accession>A0A137REB6</accession>
<protein>
    <submittedName>
        <fullName evidence="2">Uncharacterized protein</fullName>
    </submittedName>
</protein>
<evidence type="ECO:0000313" key="3">
    <source>
        <dbReference type="Proteomes" id="UP000070138"/>
    </source>
</evidence>
<feature type="region of interest" description="Disordered" evidence="1">
    <location>
        <begin position="33"/>
        <end position="55"/>
    </location>
</feature>
<dbReference type="Proteomes" id="UP000070138">
    <property type="component" value="Unassembled WGS sequence"/>
</dbReference>
<reference evidence="2 3" key="2">
    <citation type="journal article" date="2016" name="Int. J. Syst. Evol. Microbiol.">
        <title>Vitellibacter aquimaris sp. nov., a marine bacterium isolated from seawater.</title>
        <authorList>
            <person name="Thevarajoo S."/>
            <person name="Selvaratnam C."/>
            <person name="Goh K.M."/>
            <person name="Hong K.W."/>
            <person name="Chan X.Y."/>
            <person name="Chan K.G."/>
            <person name="Chong C.S."/>
        </authorList>
    </citation>
    <scope>NUCLEOTIDE SEQUENCE [LARGE SCALE GENOMIC DNA]</scope>
    <source>
        <strain evidence="2 3">D-24</strain>
    </source>
</reference>
<reference evidence="3" key="1">
    <citation type="submission" date="2014-10" db="EMBL/GenBank/DDBJ databases">
        <title>Genome sequencing of Vitellibacter sp. D-24.</title>
        <authorList>
            <person name="Thevarajoo S."/>
            <person name="Selvaratnam C."/>
            <person name="Goh K.M."/>
            <person name="Chong C.S."/>
        </authorList>
    </citation>
    <scope>NUCLEOTIDE SEQUENCE [LARGE SCALE GENOMIC DNA]</scope>
    <source>
        <strain evidence="3">D-24</strain>
    </source>
</reference>
<proteinExistence type="predicted"/>
<feature type="non-terminal residue" evidence="2">
    <location>
        <position position="1"/>
    </location>
</feature>
<evidence type="ECO:0000256" key="1">
    <source>
        <dbReference type="SAM" id="MobiDB-lite"/>
    </source>
</evidence>
<gene>
    <name evidence="2" type="ORF">LS48_14625</name>
</gene>
<dbReference type="AlphaFoldDB" id="A0A137REB6"/>
<dbReference type="EMBL" id="JRWG01000031">
    <property type="protein sequence ID" value="KXN97838.1"/>
    <property type="molecule type" value="Genomic_DNA"/>
</dbReference>